<feature type="compositionally biased region" description="Low complexity" evidence="7">
    <location>
        <begin position="186"/>
        <end position="200"/>
    </location>
</feature>
<keyword evidence="4" id="KW-0249">Electron transport</keyword>
<evidence type="ECO:0000256" key="9">
    <source>
        <dbReference type="SAM" id="SignalP"/>
    </source>
</evidence>
<dbReference type="PROSITE" id="PS50836">
    <property type="entry name" value="DOMON"/>
    <property type="match status" value="1"/>
</dbReference>
<dbReference type="PANTHER" id="PTHR47797:SF3">
    <property type="entry name" value="CYTOCHROME B561 DOMAIN-CONTAINING PROTEIN"/>
    <property type="match status" value="1"/>
</dbReference>
<feature type="transmembrane region" description="Helical" evidence="8">
    <location>
        <begin position="257"/>
        <end position="278"/>
    </location>
</feature>
<dbReference type="EMBL" id="OOIN01000041">
    <property type="protein sequence ID" value="SPO31881.1"/>
    <property type="molecule type" value="Genomic_DNA"/>
</dbReference>
<feature type="transmembrane region" description="Helical" evidence="8">
    <location>
        <begin position="293"/>
        <end position="312"/>
    </location>
</feature>
<dbReference type="SMART" id="SM00664">
    <property type="entry name" value="DoH"/>
    <property type="match status" value="1"/>
</dbReference>
<dbReference type="InterPro" id="IPR005018">
    <property type="entry name" value="DOMON_domain"/>
</dbReference>
<evidence type="ECO:0000256" key="6">
    <source>
        <dbReference type="ARBA" id="ARBA00023136"/>
    </source>
</evidence>
<feature type="domain" description="DOMON" evidence="10">
    <location>
        <begin position="38"/>
        <end position="155"/>
    </location>
</feature>
<feature type="signal peptide" evidence="9">
    <location>
        <begin position="1"/>
        <end position="22"/>
    </location>
</feature>
<feature type="transmembrane region" description="Helical" evidence="8">
    <location>
        <begin position="223"/>
        <end position="245"/>
    </location>
</feature>
<evidence type="ECO:0000259" key="10">
    <source>
        <dbReference type="PROSITE" id="PS50836"/>
    </source>
</evidence>
<feature type="region of interest" description="Disordered" evidence="7">
    <location>
        <begin position="396"/>
        <end position="452"/>
    </location>
</feature>
<protein>
    <recommendedName>
        <fullName evidence="14">Cytochrome b561 domain-containing protein</fullName>
    </recommendedName>
</protein>
<feature type="transmembrane region" description="Helical" evidence="8">
    <location>
        <begin position="324"/>
        <end position="342"/>
    </location>
</feature>
<feature type="transmembrane region" description="Helical" evidence="8">
    <location>
        <begin position="358"/>
        <end position="378"/>
    </location>
</feature>
<dbReference type="SMART" id="SM00665">
    <property type="entry name" value="B561"/>
    <property type="match status" value="1"/>
</dbReference>
<evidence type="ECO:0000256" key="3">
    <source>
        <dbReference type="ARBA" id="ARBA00022692"/>
    </source>
</evidence>
<feature type="chain" id="PRO_5023059607" description="Cytochrome b561 domain-containing protein" evidence="9">
    <location>
        <begin position="23"/>
        <end position="452"/>
    </location>
</feature>
<evidence type="ECO:0000256" key="5">
    <source>
        <dbReference type="ARBA" id="ARBA00022989"/>
    </source>
</evidence>
<feature type="region of interest" description="Disordered" evidence="7">
    <location>
        <begin position="185"/>
        <end position="212"/>
    </location>
</feature>
<dbReference type="InterPro" id="IPR015920">
    <property type="entry name" value="Cellobiose_DH-like_cyt"/>
</dbReference>
<evidence type="ECO:0000256" key="7">
    <source>
        <dbReference type="SAM" id="MobiDB-lite"/>
    </source>
</evidence>
<dbReference type="CDD" id="cd09630">
    <property type="entry name" value="CDH_like_cytochrome"/>
    <property type="match status" value="1"/>
</dbReference>
<dbReference type="Gene3D" id="1.20.120.1770">
    <property type="match status" value="1"/>
</dbReference>
<dbReference type="InterPro" id="IPR006593">
    <property type="entry name" value="Cyt_b561/ferric_Rdtase_TM"/>
</dbReference>
<dbReference type="Pfam" id="PF16010">
    <property type="entry name" value="CDH-cyt"/>
    <property type="match status" value="1"/>
</dbReference>
<sequence>MLRLSTILAACCLLLLSTFARAQSTTDASLFADTVCNSNLCLRAVYSPSEKRINMTMSTNGGGAPLGWYAVGTGEQMAGSNMMIGWVDTSGNVVMSQRTASGHEDPTTSIKALAATMEPKRSFSNSTGTVWAWSFPMSSSDKTPSKVTPFIWASNKNNNPGSSPSSSIRRHTAYGTLNLDLTKPYSTSPSSSGSNSGSNSAPVTPATGQQNSTRVLNRRNQLIIVHMVFMIIAWFLLVPAAILIGRYGRTFFKWFPVHRAIMIPAFIFVLIGFIVIVAETSQSGGEHFDNTHAKAGLAIFIVMILQIVLGAFGHTTKRFNPSRIVHVVIGLGITAAAIWNSTEGLHIWSWGPPRWASWILWIWAALLAVAYVAGLALLPRDLKQWRASNSSSEEKHEYLGLQHKSSPGTSTQQHSPGEQSHPGWGAPPLQTAPSRAYQSYSQHTPQAPGNRI</sequence>
<keyword evidence="13" id="KW-1185">Reference proteome</keyword>
<keyword evidence="6 8" id="KW-0472">Membrane</keyword>
<feature type="compositionally biased region" description="Polar residues" evidence="7">
    <location>
        <begin position="403"/>
        <end position="418"/>
    </location>
</feature>
<keyword evidence="5 8" id="KW-1133">Transmembrane helix</keyword>
<evidence type="ECO:0000313" key="12">
    <source>
        <dbReference type="EMBL" id="SPO31881.1"/>
    </source>
</evidence>
<dbReference type="GO" id="GO:0016020">
    <property type="term" value="C:membrane"/>
    <property type="evidence" value="ECO:0007669"/>
    <property type="project" value="UniProtKB-SubCell"/>
</dbReference>
<reference evidence="12 13" key="1">
    <citation type="submission" date="2018-03" db="EMBL/GenBank/DDBJ databases">
        <authorList>
            <person name="Guldener U."/>
        </authorList>
    </citation>
    <scope>NUCLEOTIDE SEQUENCE [LARGE SCALE GENOMIC DNA]</scope>
    <source>
        <strain evidence="12 13">NBRC100155</strain>
    </source>
</reference>
<dbReference type="PANTHER" id="PTHR47797">
    <property type="entry name" value="DEHYDROGENASE, PUTATIVE (AFU_ORTHOLOGUE AFUA_8G05805)-RELATED"/>
    <property type="match status" value="1"/>
</dbReference>
<evidence type="ECO:0000256" key="8">
    <source>
        <dbReference type="SAM" id="Phobius"/>
    </source>
</evidence>
<feature type="compositionally biased region" description="Polar residues" evidence="7">
    <location>
        <begin position="431"/>
        <end position="452"/>
    </location>
</feature>
<proteinExistence type="predicted"/>
<evidence type="ECO:0000256" key="4">
    <source>
        <dbReference type="ARBA" id="ARBA00022982"/>
    </source>
</evidence>
<dbReference type="Proteomes" id="UP000324022">
    <property type="component" value="Unassembled WGS sequence"/>
</dbReference>
<evidence type="ECO:0000313" key="13">
    <source>
        <dbReference type="Proteomes" id="UP000324022"/>
    </source>
</evidence>
<dbReference type="OrthoDB" id="19261at2759"/>
<dbReference type="PROSITE" id="PS50939">
    <property type="entry name" value="CYTOCHROME_B561"/>
    <property type="match status" value="1"/>
</dbReference>
<keyword evidence="2" id="KW-0813">Transport</keyword>
<dbReference type="Gene3D" id="2.60.40.1210">
    <property type="entry name" value="Cellobiose dehydrogenase, cytochrome domain"/>
    <property type="match status" value="1"/>
</dbReference>
<dbReference type="AlphaFoldDB" id="A0A5C3ER17"/>
<organism evidence="12 13">
    <name type="scientific">Ustilago trichophora</name>
    <dbReference type="NCBI Taxonomy" id="86804"/>
    <lineage>
        <taxon>Eukaryota</taxon>
        <taxon>Fungi</taxon>
        <taxon>Dikarya</taxon>
        <taxon>Basidiomycota</taxon>
        <taxon>Ustilaginomycotina</taxon>
        <taxon>Ustilaginomycetes</taxon>
        <taxon>Ustilaginales</taxon>
        <taxon>Ustilaginaceae</taxon>
        <taxon>Ustilago</taxon>
    </lineage>
</organism>
<keyword evidence="9" id="KW-0732">Signal</keyword>
<name>A0A5C3ER17_9BASI</name>
<dbReference type="CDD" id="cd08760">
    <property type="entry name" value="Cyt_b561_FRRS1_like"/>
    <property type="match status" value="1"/>
</dbReference>
<comment type="subcellular location">
    <subcellularLocation>
        <location evidence="1">Membrane</location>
    </subcellularLocation>
</comment>
<accession>A0A5C3ER17</accession>
<evidence type="ECO:0000259" key="11">
    <source>
        <dbReference type="PROSITE" id="PS50939"/>
    </source>
</evidence>
<evidence type="ECO:0000256" key="2">
    <source>
        <dbReference type="ARBA" id="ARBA00022448"/>
    </source>
</evidence>
<keyword evidence="3 8" id="KW-0812">Transmembrane</keyword>
<evidence type="ECO:0000256" key="1">
    <source>
        <dbReference type="ARBA" id="ARBA00004370"/>
    </source>
</evidence>
<feature type="domain" description="Cytochrome b561" evidence="11">
    <location>
        <begin position="191"/>
        <end position="383"/>
    </location>
</feature>
<gene>
    <name evidence="12" type="ORF">UTRI_06718</name>
</gene>
<dbReference type="Pfam" id="PF03188">
    <property type="entry name" value="Cytochrom_B561"/>
    <property type="match status" value="1"/>
</dbReference>
<dbReference type="SUPFAM" id="SSF49344">
    <property type="entry name" value="CBD9-like"/>
    <property type="match status" value="1"/>
</dbReference>
<evidence type="ECO:0008006" key="14">
    <source>
        <dbReference type="Google" id="ProtNLM"/>
    </source>
</evidence>